<keyword evidence="4" id="KW-0812">Transmembrane</keyword>
<dbReference type="Gene3D" id="2.40.160.60">
    <property type="entry name" value="Outer membrane protein transport protein (OMPP1/FadL/TodX)"/>
    <property type="match status" value="1"/>
</dbReference>
<dbReference type="PATRIC" id="fig|265726.11.peg.4610"/>
<protein>
    <recommendedName>
        <fullName evidence="11">Long-chain fatty acid transporter</fullName>
    </recommendedName>
</protein>
<evidence type="ECO:0008006" key="11">
    <source>
        <dbReference type="Google" id="ProtNLM"/>
    </source>
</evidence>
<evidence type="ECO:0000313" key="9">
    <source>
        <dbReference type="EMBL" id="KKC99662.1"/>
    </source>
</evidence>
<dbReference type="GO" id="GO:0009279">
    <property type="term" value="C:cell outer membrane"/>
    <property type="evidence" value="ECO:0007669"/>
    <property type="project" value="UniProtKB-SubCell"/>
</dbReference>
<keyword evidence="3" id="KW-1134">Transmembrane beta strand</keyword>
<evidence type="ECO:0000256" key="4">
    <source>
        <dbReference type="ARBA" id="ARBA00022692"/>
    </source>
</evidence>
<evidence type="ECO:0000256" key="8">
    <source>
        <dbReference type="SAM" id="SignalP"/>
    </source>
</evidence>
<reference evidence="9 10" key="1">
    <citation type="submission" date="2014-12" db="EMBL/GenBank/DDBJ databases">
        <title>Mercury Reductase activity and rhizosphere competence traits in the genome of root associated Photobacterium halotolerans MELD1.</title>
        <authorList>
            <person name="Mathew D.C."/>
            <person name="Huang C.-C."/>
        </authorList>
    </citation>
    <scope>NUCLEOTIDE SEQUENCE [LARGE SCALE GENOMIC DNA]</scope>
    <source>
        <strain evidence="9 10">MELD1</strain>
    </source>
</reference>
<keyword evidence="7" id="KW-0998">Cell outer membrane</keyword>
<name>A0A0F5VC62_9GAMM</name>
<comment type="caution">
    <text evidence="9">The sequence shown here is derived from an EMBL/GenBank/DDBJ whole genome shotgun (WGS) entry which is preliminary data.</text>
</comment>
<proteinExistence type="inferred from homology"/>
<evidence type="ECO:0000256" key="3">
    <source>
        <dbReference type="ARBA" id="ARBA00022452"/>
    </source>
</evidence>
<dbReference type="EMBL" id="JWYV01000009">
    <property type="protein sequence ID" value="KKC99662.1"/>
    <property type="molecule type" value="Genomic_DNA"/>
</dbReference>
<feature type="signal peptide" evidence="8">
    <location>
        <begin position="1"/>
        <end position="22"/>
    </location>
</feature>
<accession>A0A0F5VC62</accession>
<dbReference type="STRING" id="265726.KY46_12165"/>
<evidence type="ECO:0000313" key="10">
    <source>
        <dbReference type="Proteomes" id="UP000033633"/>
    </source>
</evidence>
<evidence type="ECO:0000256" key="1">
    <source>
        <dbReference type="ARBA" id="ARBA00004571"/>
    </source>
</evidence>
<evidence type="ECO:0000256" key="6">
    <source>
        <dbReference type="ARBA" id="ARBA00023136"/>
    </source>
</evidence>
<dbReference type="OrthoDB" id="6679728at2"/>
<dbReference type="AlphaFoldDB" id="A0A0F5VC62"/>
<evidence type="ECO:0000256" key="5">
    <source>
        <dbReference type="ARBA" id="ARBA00022729"/>
    </source>
</evidence>
<keyword evidence="6" id="KW-0472">Membrane</keyword>
<dbReference type="InterPro" id="IPR005017">
    <property type="entry name" value="OMPP1/FadL/TodX"/>
</dbReference>
<keyword evidence="10" id="KW-1185">Reference proteome</keyword>
<comment type="similarity">
    <text evidence="2">Belongs to the OmpP1/FadL family.</text>
</comment>
<dbReference type="Proteomes" id="UP000033633">
    <property type="component" value="Unassembled WGS sequence"/>
</dbReference>
<evidence type="ECO:0000256" key="7">
    <source>
        <dbReference type="ARBA" id="ARBA00023237"/>
    </source>
</evidence>
<dbReference type="RefSeq" id="WP_046220901.1">
    <property type="nucleotide sequence ID" value="NZ_JWYV01000009.1"/>
</dbReference>
<keyword evidence="5 8" id="KW-0732">Signal</keyword>
<gene>
    <name evidence="9" type="ORF">KY46_12165</name>
</gene>
<evidence type="ECO:0000256" key="2">
    <source>
        <dbReference type="ARBA" id="ARBA00008163"/>
    </source>
</evidence>
<dbReference type="Pfam" id="PF03349">
    <property type="entry name" value="Toluene_X"/>
    <property type="match status" value="1"/>
</dbReference>
<feature type="chain" id="PRO_5002496376" description="Long-chain fatty acid transporter" evidence="8">
    <location>
        <begin position="23"/>
        <end position="365"/>
    </location>
</feature>
<comment type="subcellular location">
    <subcellularLocation>
        <location evidence="1">Cell outer membrane</location>
        <topology evidence="1">Multi-pass membrane protein</topology>
    </subcellularLocation>
</comment>
<organism evidence="9 10">
    <name type="scientific">Photobacterium halotolerans</name>
    <dbReference type="NCBI Taxonomy" id="265726"/>
    <lineage>
        <taxon>Bacteria</taxon>
        <taxon>Pseudomonadati</taxon>
        <taxon>Pseudomonadota</taxon>
        <taxon>Gammaproteobacteria</taxon>
        <taxon>Vibrionales</taxon>
        <taxon>Vibrionaceae</taxon>
        <taxon>Photobacterium</taxon>
    </lineage>
</organism>
<sequence>MKLKYQSLLAAILSATSFYSHGAAYEFGRYSYSNLYSPDDKVAVLYSYFNYDIQGSHPTFGDTGDIFNDTHYVQGAANYFFTDKFSGNAQYYLSNNIDTQHTGGFWQGSSADVKTRTVALTGKYQFAPSFSAFAGPTINQTEIKAKFNTNMNGGFGGLDLDLGEDIGFGYTVGASYHIPKIALRATVAYQSAVEHSFDTTESGALIVNKTGGKASSVSSHSEIELPETIDFDFQTGVAENTLMTFSAHWRRWSEHVIKTQVRGEVVTFDRDSVTYALGLARQFTPAFGGGIELNYAEGAGEGNLNPLAPGNGAKGVQLGGKYAFGNTSLFGAAQYKIVKDGKDVSGTVYEDNSLYGLTVGVEHKF</sequence>
<dbReference type="SUPFAM" id="SSF56935">
    <property type="entry name" value="Porins"/>
    <property type="match status" value="1"/>
</dbReference>